<dbReference type="EMBL" id="LIZT01000009">
    <property type="protein sequence ID" value="KPJ50956.1"/>
    <property type="molecule type" value="Genomic_DNA"/>
</dbReference>
<reference evidence="2 3" key="1">
    <citation type="journal article" date="2015" name="Microbiome">
        <title>Genomic resolution of linkages in carbon, nitrogen, and sulfur cycling among widespread estuary sediment bacteria.</title>
        <authorList>
            <person name="Baker B.J."/>
            <person name="Lazar C.S."/>
            <person name="Teske A.P."/>
            <person name="Dick G.J."/>
        </authorList>
    </citation>
    <scope>NUCLEOTIDE SEQUENCE [LARGE SCALE GENOMIC DNA]</scope>
    <source>
        <strain evidence="2">DG_26</strain>
    </source>
</reference>
<organism evidence="2 3">
    <name type="scientific">candidate division TA06 bacterium DG_26</name>
    <dbReference type="NCBI Taxonomy" id="1703771"/>
    <lineage>
        <taxon>Bacteria</taxon>
        <taxon>Bacteria division TA06</taxon>
    </lineage>
</organism>
<comment type="caution">
    <text evidence="2">The sequence shown here is derived from an EMBL/GenBank/DDBJ whole genome shotgun (WGS) entry which is preliminary data.</text>
</comment>
<proteinExistence type="predicted"/>
<gene>
    <name evidence="2" type="ORF">AMJ40_01405</name>
</gene>
<dbReference type="PANTHER" id="PTHR40447:SF1">
    <property type="entry name" value="ANAEROBIC SULFITE REDUCTASE SUBUNIT A"/>
    <property type="match status" value="1"/>
</dbReference>
<dbReference type="InterPro" id="IPR017896">
    <property type="entry name" value="4Fe4S_Fe-S-bd"/>
</dbReference>
<accession>A0A0S7WMX4</accession>
<evidence type="ECO:0000259" key="1">
    <source>
        <dbReference type="PROSITE" id="PS51379"/>
    </source>
</evidence>
<evidence type="ECO:0000313" key="2">
    <source>
        <dbReference type="EMBL" id="KPJ50956.1"/>
    </source>
</evidence>
<dbReference type="AlphaFoldDB" id="A0A0S7WMX4"/>
<protein>
    <recommendedName>
        <fullName evidence="1">4Fe-4S ferredoxin-type domain-containing protein</fullName>
    </recommendedName>
</protein>
<dbReference type="PROSITE" id="PS51379">
    <property type="entry name" value="4FE4S_FER_2"/>
    <property type="match status" value="1"/>
</dbReference>
<evidence type="ECO:0000313" key="3">
    <source>
        <dbReference type="Proteomes" id="UP000051124"/>
    </source>
</evidence>
<sequence>MFLAKLCGFFSEATKGMSELYFLPAQKLESLLARMIEDNLIYIPVVEQERAHFKRFRPGESFEWALDRIRPVEPLKGFFMKFKEVVAKPGGSLEKKSSRSVILGPKACDLRAMEVYDKVFLAGEFVDPFYKERRENTILISVDCPQPEPTCFCNLVGIQPHPLKGFDLNLTPMNSGFLAETGSEKGAELVRHARILFQPPSPEQIKERDTQRAQAVKTVEATNPKALEDNLSRKVLDADMEFWERESTTCVECCACLHICPTCYCFLLYDQKDDGGSERVRVWDACYYAAYARVGGGANPRADFSRRFRNRFLCKYSYFPGYHGFFACSGCGRCISGCTAKIDIREVLWGL</sequence>
<dbReference type="PANTHER" id="PTHR40447">
    <property type="entry name" value="ANAEROBIC SULFITE REDUCTASE SUBUNIT A"/>
    <property type="match status" value="1"/>
</dbReference>
<feature type="domain" description="4Fe-4S ferredoxin-type" evidence="1">
    <location>
        <begin position="241"/>
        <end position="271"/>
    </location>
</feature>
<dbReference type="Pfam" id="PF17179">
    <property type="entry name" value="Fer4_22"/>
    <property type="match status" value="1"/>
</dbReference>
<name>A0A0S7WMX4_UNCT6</name>
<dbReference type="SUPFAM" id="SSF46548">
    <property type="entry name" value="alpha-helical ferredoxin"/>
    <property type="match status" value="1"/>
</dbReference>
<dbReference type="Proteomes" id="UP000051124">
    <property type="component" value="Unassembled WGS sequence"/>
</dbReference>